<evidence type="ECO:0000259" key="8">
    <source>
        <dbReference type="PROSITE" id="PS50059"/>
    </source>
</evidence>
<dbReference type="PANTHER" id="PTHR43811:SF19">
    <property type="entry name" value="39 KDA FK506-BINDING NUCLEAR PROTEIN"/>
    <property type="match status" value="1"/>
</dbReference>
<evidence type="ECO:0000256" key="6">
    <source>
        <dbReference type="RuleBase" id="RU003915"/>
    </source>
</evidence>
<feature type="chain" id="PRO_5019327145" description="Peptidyl-prolyl cis-trans isomerase" evidence="7">
    <location>
        <begin position="25"/>
        <end position="182"/>
    </location>
</feature>
<dbReference type="InterPro" id="IPR046357">
    <property type="entry name" value="PPIase_dom_sf"/>
</dbReference>
<dbReference type="EMBL" id="QYCN01000009">
    <property type="protein sequence ID" value="RIY11327.1"/>
    <property type="molecule type" value="Genomic_DNA"/>
</dbReference>
<keyword evidence="7" id="KW-0732">Signal</keyword>
<proteinExistence type="inferred from homology"/>
<reference evidence="9 10" key="1">
    <citation type="submission" date="2018-09" db="EMBL/GenBank/DDBJ databases">
        <authorList>
            <person name="Zeman M."/>
            <person name="Pardy F."/>
        </authorList>
    </citation>
    <scope>NUCLEOTIDE SEQUENCE [LARGE SCALE GENOMIC DNA]</scope>
    <source>
        <strain evidence="9 10">CCM 8852</strain>
    </source>
</reference>
<dbReference type="GO" id="GO:0003755">
    <property type="term" value="F:peptidyl-prolyl cis-trans isomerase activity"/>
    <property type="evidence" value="ECO:0007669"/>
    <property type="project" value="UniProtKB-UniRule"/>
</dbReference>
<name>A0A418R1L5_9BACT</name>
<comment type="catalytic activity">
    <reaction evidence="1 5 6">
        <text>[protein]-peptidylproline (omega=180) = [protein]-peptidylproline (omega=0)</text>
        <dbReference type="Rhea" id="RHEA:16237"/>
        <dbReference type="Rhea" id="RHEA-COMP:10747"/>
        <dbReference type="Rhea" id="RHEA-COMP:10748"/>
        <dbReference type="ChEBI" id="CHEBI:83833"/>
        <dbReference type="ChEBI" id="CHEBI:83834"/>
        <dbReference type="EC" id="5.2.1.8"/>
    </reaction>
</comment>
<keyword evidence="10" id="KW-1185">Reference proteome</keyword>
<dbReference type="InterPro" id="IPR001179">
    <property type="entry name" value="PPIase_FKBP_dom"/>
</dbReference>
<keyword evidence="4 5" id="KW-0413">Isomerase</keyword>
<feature type="signal peptide" evidence="7">
    <location>
        <begin position="1"/>
        <end position="24"/>
    </location>
</feature>
<dbReference type="PROSITE" id="PS50059">
    <property type="entry name" value="FKBP_PPIASE"/>
    <property type="match status" value="1"/>
</dbReference>
<evidence type="ECO:0000256" key="5">
    <source>
        <dbReference type="PROSITE-ProRule" id="PRU00277"/>
    </source>
</evidence>
<evidence type="ECO:0000256" key="7">
    <source>
        <dbReference type="SAM" id="SignalP"/>
    </source>
</evidence>
<protein>
    <recommendedName>
        <fullName evidence="6">Peptidyl-prolyl cis-trans isomerase</fullName>
        <ecNumber evidence="6">5.2.1.8</ecNumber>
    </recommendedName>
</protein>
<sequence length="182" mass="19738">MMKRFSLILSLLALGLGATPTLTSCNKESSFVKQQREFDEAQKQRDETAIQAYLTRHAITNAQRLESGIYLVPVTDGATTNPLIVAGQTVKVNYVGRFISEALDGQVFDASSNNRTACGCLSFVNGPNSGLITGWSTATLQMRKGDRKLILIPSSLAYQGQSSGAIPAYTPLLFDMEILDVQ</sequence>
<dbReference type="Gene3D" id="3.10.50.40">
    <property type="match status" value="1"/>
</dbReference>
<dbReference type="Proteomes" id="UP000284250">
    <property type="component" value="Unassembled WGS sequence"/>
</dbReference>
<dbReference type="Pfam" id="PF00254">
    <property type="entry name" value="FKBP_C"/>
    <property type="match status" value="1"/>
</dbReference>
<feature type="domain" description="PPIase FKBP-type" evidence="8">
    <location>
        <begin position="87"/>
        <end position="182"/>
    </location>
</feature>
<evidence type="ECO:0000256" key="2">
    <source>
        <dbReference type="ARBA" id="ARBA00006577"/>
    </source>
</evidence>
<comment type="similarity">
    <text evidence="2 6">Belongs to the FKBP-type PPIase family.</text>
</comment>
<accession>A0A418R1L5</accession>
<evidence type="ECO:0000256" key="3">
    <source>
        <dbReference type="ARBA" id="ARBA00023110"/>
    </source>
</evidence>
<dbReference type="OrthoDB" id="9814548at2"/>
<evidence type="ECO:0000256" key="4">
    <source>
        <dbReference type="ARBA" id="ARBA00023235"/>
    </source>
</evidence>
<dbReference type="PROSITE" id="PS51257">
    <property type="entry name" value="PROKAR_LIPOPROTEIN"/>
    <property type="match status" value="1"/>
</dbReference>
<dbReference type="PANTHER" id="PTHR43811">
    <property type="entry name" value="FKBP-TYPE PEPTIDYL-PROLYL CIS-TRANS ISOMERASE FKPA"/>
    <property type="match status" value="1"/>
</dbReference>
<comment type="caution">
    <text evidence="9">The sequence shown here is derived from an EMBL/GenBank/DDBJ whole genome shotgun (WGS) entry which is preliminary data.</text>
</comment>
<evidence type="ECO:0000256" key="1">
    <source>
        <dbReference type="ARBA" id="ARBA00000971"/>
    </source>
</evidence>
<dbReference type="EC" id="5.2.1.8" evidence="6"/>
<evidence type="ECO:0000313" key="9">
    <source>
        <dbReference type="EMBL" id="RIY11327.1"/>
    </source>
</evidence>
<dbReference type="AlphaFoldDB" id="A0A418R1L5"/>
<keyword evidence="3 5" id="KW-0697">Rotamase</keyword>
<dbReference type="SUPFAM" id="SSF54534">
    <property type="entry name" value="FKBP-like"/>
    <property type="match status" value="1"/>
</dbReference>
<reference evidence="9 10" key="2">
    <citation type="submission" date="2019-01" db="EMBL/GenBank/DDBJ databases">
        <title>Hymenobacter humicola sp. nov., isolated from soils in Antarctica.</title>
        <authorList>
            <person name="Sedlacek I."/>
            <person name="Holochova P."/>
            <person name="Kralova S."/>
            <person name="Pantucek R."/>
            <person name="Stankova E."/>
            <person name="Vrbovska V."/>
            <person name="Kristofova L."/>
            <person name="Svec P."/>
            <person name="Busse H.-J."/>
        </authorList>
    </citation>
    <scope>NUCLEOTIDE SEQUENCE [LARGE SCALE GENOMIC DNA]</scope>
    <source>
        <strain evidence="9 10">CCM 8852</strain>
    </source>
</reference>
<organism evidence="9 10">
    <name type="scientific">Hymenobacter rubripertinctus</name>
    <dbReference type="NCBI Taxonomy" id="2029981"/>
    <lineage>
        <taxon>Bacteria</taxon>
        <taxon>Pseudomonadati</taxon>
        <taxon>Bacteroidota</taxon>
        <taxon>Cytophagia</taxon>
        <taxon>Cytophagales</taxon>
        <taxon>Hymenobacteraceae</taxon>
        <taxon>Hymenobacter</taxon>
    </lineage>
</organism>
<gene>
    <name evidence="9" type="ORF">D0T11_07640</name>
</gene>
<evidence type="ECO:0000313" key="10">
    <source>
        <dbReference type="Proteomes" id="UP000284250"/>
    </source>
</evidence>